<comment type="similarity">
    <text evidence="1">Belongs to the sigma-70 factor family. ECF subfamily.</text>
</comment>
<evidence type="ECO:0000256" key="1">
    <source>
        <dbReference type="ARBA" id="ARBA00010641"/>
    </source>
</evidence>
<dbReference type="CDD" id="cd06171">
    <property type="entry name" value="Sigma70_r4"/>
    <property type="match status" value="1"/>
</dbReference>
<evidence type="ECO:0000259" key="6">
    <source>
        <dbReference type="Pfam" id="PF04542"/>
    </source>
</evidence>
<dbReference type="GO" id="GO:0003677">
    <property type="term" value="F:DNA binding"/>
    <property type="evidence" value="ECO:0007669"/>
    <property type="project" value="InterPro"/>
</dbReference>
<dbReference type="InterPro" id="IPR007627">
    <property type="entry name" value="RNA_pol_sigma70_r2"/>
</dbReference>
<dbReference type="EMBL" id="LT966316">
    <property type="protein sequence ID" value="SOU92658.1"/>
    <property type="molecule type" value="Genomic_DNA"/>
</dbReference>
<dbReference type="SUPFAM" id="SSF88659">
    <property type="entry name" value="Sigma3 and sigma4 domains of RNA polymerase sigma factors"/>
    <property type="match status" value="1"/>
</dbReference>
<evidence type="ECO:0000256" key="4">
    <source>
        <dbReference type="ARBA" id="ARBA00023163"/>
    </source>
</evidence>
<evidence type="ECO:0000256" key="2">
    <source>
        <dbReference type="ARBA" id="ARBA00023015"/>
    </source>
</evidence>
<dbReference type="InterPro" id="IPR014304">
    <property type="entry name" value="RNA_pol_sigma-Z"/>
</dbReference>
<dbReference type="AlphaFoldDB" id="A0A2I2MG16"/>
<feature type="domain" description="RNA polymerase sigma-70 region 2" evidence="6">
    <location>
        <begin position="8"/>
        <end position="72"/>
    </location>
</feature>
<dbReference type="InterPro" id="IPR036388">
    <property type="entry name" value="WH-like_DNA-bd_sf"/>
</dbReference>
<proteinExistence type="inferred from homology"/>
<dbReference type="NCBIfam" id="TIGR02959">
    <property type="entry name" value="SigZ"/>
    <property type="match status" value="1"/>
</dbReference>
<dbReference type="OrthoDB" id="9784272at2"/>
<dbReference type="SUPFAM" id="SSF88946">
    <property type="entry name" value="Sigma2 domain of RNA polymerase sigma factors"/>
    <property type="match status" value="1"/>
</dbReference>
<name>A0A2I2MG16_9BACT</name>
<protein>
    <recommendedName>
        <fullName evidence="5">RNA polymerase sigma factor SigZ</fullName>
    </recommendedName>
</protein>
<dbReference type="PANTHER" id="PTHR43133:SF62">
    <property type="entry name" value="RNA POLYMERASE SIGMA FACTOR SIGZ"/>
    <property type="match status" value="1"/>
</dbReference>
<dbReference type="Pfam" id="PF04542">
    <property type="entry name" value="Sigma70_r2"/>
    <property type="match status" value="1"/>
</dbReference>
<dbReference type="Pfam" id="PF08281">
    <property type="entry name" value="Sigma70_r4_2"/>
    <property type="match status" value="1"/>
</dbReference>
<evidence type="ECO:0000259" key="7">
    <source>
        <dbReference type="Pfam" id="PF08281"/>
    </source>
</evidence>
<evidence type="ECO:0000313" key="8">
    <source>
        <dbReference type="EMBL" id="SOU92658.1"/>
    </source>
</evidence>
<accession>A0A2I2MG16</accession>
<dbReference type="NCBIfam" id="TIGR02937">
    <property type="entry name" value="sigma70-ECF"/>
    <property type="match status" value="1"/>
</dbReference>
<dbReference type="GO" id="GO:0006352">
    <property type="term" value="P:DNA-templated transcription initiation"/>
    <property type="evidence" value="ECO:0007669"/>
    <property type="project" value="InterPro"/>
</dbReference>
<dbReference type="Gene3D" id="1.10.1740.10">
    <property type="match status" value="1"/>
</dbReference>
<keyword evidence="3" id="KW-0731">Sigma factor</keyword>
<gene>
    <name evidence="8" type="ORF">LFTS_01285</name>
</gene>
<organism evidence="8">
    <name type="scientific">Leptospirillum ferriphilum</name>
    <dbReference type="NCBI Taxonomy" id="178606"/>
    <lineage>
        <taxon>Bacteria</taxon>
        <taxon>Pseudomonadati</taxon>
        <taxon>Nitrospirota</taxon>
        <taxon>Nitrospiria</taxon>
        <taxon>Nitrospirales</taxon>
        <taxon>Nitrospiraceae</taxon>
        <taxon>Leptospirillum</taxon>
    </lineage>
</organism>
<evidence type="ECO:0000256" key="3">
    <source>
        <dbReference type="ARBA" id="ARBA00023082"/>
    </source>
</evidence>
<keyword evidence="2" id="KW-0805">Transcription regulation</keyword>
<dbReference type="RefSeq" id="WP_036082734.1">
    <property type="nucleotide sequence ID" value="NZ_JPGK01000006.1"/>
</dbReference>
<dbReference type="InterPro" id="IPR013249">
    <property type="entry name" value="RNA_pol_sigma70_r4_t2"/>
</dbReference>
<dbReference type="InterPro" id="IPR013325">
    <property type="entry name" value="RNA_pol_sigma_r2"/>
</dbReference>
<reference evidence="8" key="1">
    <citation type="submission" date="2017-12" db="EMBL/GenBank/DDBJ databases">
        <authorList>
            <consortium name="SysMetEx"/>
        </authorList>
    </citation>
    <scope>NUCLEOTIDE SEQUENCE</scope>
    <source>
        <strain evidence="8">Pb_238</strain>
    </source>
</reference>
<dbReference type="InterPro" id="IPR039425">
    <property type="entry name" value="RNA_pol_sigma-70-like"/>
</dbReference>
<dbReference type="Gene3D" id="1.10.10.10">
    <property type="entry name" value="Winged helix-like DNA-binding domain superfamily/Winged helix DNA-binding domain"/>
    <property type="match status" value="1"/>
</dbReference>
<evidence type="ECO:0000256" key="5">
    <source>
        <dbReference type="NCBIfam" id="TIGR02959"/>
    </source>
</evidence>
<feature type="domain" description="RNA polymerase sigma factor 70 region 4 type 2" evidence="7">
    <location>
        <begin position="98"/>
        <end position="149"/>
    </location>
</feature>
<sequence length="181" mass="20651">MEQGTDFWQEYESRLRSYISRRVRETDVVDDIVQNIFIKSRTSLHTVKSHGSIAAWLFRIAANAIADHYRSLKPWNELPDDLAAPEPERDYVAELATCLQPLIADLPETYRSALVLSELKGLPQKEMANRLGISLSGAKSRVQRGREKLRQRLLDCCDIETGPCGITGYEPRNKNRKCDCD</sequence>
<dbReference type="GO" id="GO:0016987">
    <property type="term" value="F:sigma factor activity"/>
    <property type="evidence" value="ECO:0007669"/>
    <property type="project" value="UniProtKB-KW"/>
</dbReference>
<dbReference type="PANTHER" id="PTHR43133">
    <property type="entry name" value="RNA POLYMERASE ECF-TYPE SIGMA FACTO"/>
    <property type="match status" value="1"/>
</dbReference>
<dbReference type="InterPro" id="IPR014284">
    <property type="entry name" value="RNA_pol_sigma-70_dom"/>
</dbReference>
<dbReference type="InterPro" id="IPR013324">
    <property type="entry name" value="RNA_pol_sigma_r3/r4-like"/>
</dbReference>
<keyword evidence="4" id="KW-0804">Transcription</keyword>